<gene>
    <name evidence="1" type="ORF">UT11_C0005G0013</name>
</gene>
<evidence type="ECO:0008006" key="3">
    <source>
        <dbReference type="Google" id="ProtNLM"/>
    </source>
</evidence>
<organism evidence="1 2">
    <name type="scientific">Berkelbacteria bacterium GW2011_GWA2_38_9</name>
    <dbReference type="NCBI Taxonomy" id="1618334"/>
    <lineage>
        <taxon>Bacteria</taxon>
        <taxon>Candidatus Berkelbacteria</taxon>
    </lineage>
</organism>
<evidence type="ECO:0000313" key="2">
    <source>
        <dbReference type="Proteomes" id="UP000033934"/>
    </source>
</evidence>
<dbReference type="AlphaFoldDB" id="A0A0G0LHD1"/>
<sequence>MSIVNFTIPSTLEQRVSRAIKTKGFSSKAEFFRMAVISFIDDLDDRQLEDKRFEILSKSLSNEISKKYRGKYIPTIQEQLSDL</sequence>
<dbReference type="EMBL" id="LBVO01000005">
    <property type="protein sequence ID" value="KKQ90472.1"/>
    <property type="molecule type" value="Genomic_DNA"/>
</dbReference>
<dbReference type="Proteomes" id="UP000033934">
    <property type="component" value="Unassembled WGS sequence"/>
</dbReference>
<evidence type="ECO:0000313" key="1">
    <source>
        <dbReference type="EMBL" id="KKQ90472.1"/>
    </source>
</evidence>
<protein>
    <recommendedName>
        <fullName evidence="3">Ribbon-helix-helix protein CopG domain-containing protein</fullName>
    </recommendedName>
</protein>
<reference evidence="1 2" key="1">
    <citation type="journal article" date="2015" name="Nature">
        <title>rRNA introns, odd ribosomes, and small enigmatic genomes across a large radiation of phyla.</title>
        <authorList>
            <person name="Brown C.T."/>
            <person name="Hug L.A."/>
            <person name="Thomas B.C."/>
            <person name="Sharon I."/>
            <person name="Castelle C.J."/>
            <person name="Singh A."/>
            <person name="Wilkins M.J."/>
            <person name="Williams K.H."/>
            <person name="Banfield J.F."/>
        </authorList>
    </citation>
    <scope>NUCLEOTIDE SEQUENCE [LARGE SCALE GENOMIC DNA]</scope>
</reference>
<proteinExistence type="predicted"/>
<name>A0A0G0LHD1_9BACT</name>
<comment type="caution">
    <text evidence="1">The sequence shown here is derived from an EMBL/GenBank/DDBJ whole genome shotgun (WGS) entry which is preliminary data.</text>
</comment>
<accession>A0A0G0LHD1</accession>